<evidence type="ECO:0000313" key="2">
    <source>
        <dbReference type="EMBL" id="KAH6638626.1"/>
    </source>
</evidence>
<dbReference type="InterPro" id="IPR050855">
    <property type="entry name" value="NDM-1-like"/>
</dbReference>
<dbReference type="Gene3D" id="3.60.15.10">
    <property type="entry name" value="Ribonuclease Z/Hydroxyacylglutathione hydrolase-like"/>
    <property type="match status" value="1"/>
</dbReference>
<dbReference type="PANTHER" id="PTHR42951:SF14">
    <property type="entry name" value="METALLO-BETA-LACTAMASE SUPERFAMILY PROTEIN"/>
    <property type="match status" value="1"/>
</dbReference>
<reference evidence="2" key="1">
    <citation type="journal article" date="2021" name="Nat. Commun.">
        <title>Genetic determinants of endophytism in the Arabidopsis root mycobiome.</title>
        <authorList>
            <person name="Mesny F."/>
            <person name="Miyauchi S."/>
            <person name="Thiergart T."/>
            <person name="Pickel B."/>
            <person name="Atanasova L."/>
            <person name="Karlsson M."/>
            <person name="Huettel B."/>
            <person name="Barry K.W."/>
            <person name="Haridas S."/>
            <person name="Chen C."/>
            <person name="Bauer D."/>
            <person name="Andreopoulos W."/>
            <person name="Pangilinan J."/>
            <person name="LaButti K."/>
            <person name="Riley R."/>
            <person name="Lipzen A."/>
            <person name="Clum A."/>
            <person name="Drula E."/>
            <person name="Henrissat B."/>
            <person name="Kohler A."/>
            <person name="Grigoriev I.V."/>
            <person name="Martin F.M."/>
            <person name="Hacquard S."/>
        </authorList>
    </citation>
    <scope>NUCLEOTIDE SEQUENCE</scope>
    <source>
        <strain evidence="2">MPI-SDFR-AT-0073</strain>
    </source>
</reference>
<dbReference type="PANTHER" id="PTHR42951">
    <property type="entry name" value="METALLO-BETA-LACTAMASE DOMAIN-CONTAINING"/>
    <property type="match status" value="1"/>
</dbReference>
<dbReference type="SMART" id="SM00849">
    <property type="entry name" value="Lactamase_B"/>
    <property type="match status" value="1"/>
</dbReference>
<dbReference type="AlphaFoldDB" id="A0A9P8REI9"/>
<comment type="caution">
    <text evidence="2">The sequence shown here is derived from an EMBL/GenBank/DDBJ whole genome shotgun (WGS) entry which is preliminary data.</text>
</comment>
<dbReference type="Pfam" id="PF00753">
    <property type="entry name" value="Lactamase_B"/>
    <property type="match status" value="1"/>
</dbReference>
<dbReference type="SUPFAM" id="SSF56281">
    <property type="entry name" value="Metallo-hydrolase/oxidoreductase"/>
    <property type="match status" value="1"/>
</dbReference>
<feature type="domain" description="Metallo-beta-lactamase" evidence="1">
    <location>
        <begin position="32"/>
        <end position="221"/>
    </location>
</feature>
<protein>
    <submittedName>
        <fullName evidence="2">Metallo-beta-lactamase domain protein</fullName>
    </submittedName>
</protein>
<dbReference type="EMBL" id="JAGPXC010000015">
    <property type="protein sequence ID" value="KAH6638626.1"/>
    <property type="molecule type" value="Genomic_DNA"/>
</dbReference>
<dbReference type="GeneID" id="70133307"/>
<dbReference type="RefSeq" id="XP_045950898.1">
    <property type="nucleotide sequence ID" value="XM_046104416.1"/>
</dbReference>
<dbReference type="Proteomes" id="UP000758603">
    <property type="component" value="Unassembled WGS sequence"/>
</dbReference>
<organism evidence="2 3">
    <name type="scientific">Truncatella angustata</name>
    <dbReference type="NCBI Taxonomy" id="152316"/>
    <lineage>
        <taxon>Eukaryota</taxon>
        <taxon>Fungi</taxon>
        <taxon>Dikarya</taxon>
        <taxon>Ascomycota</taxon>
        <taxon>Pezizomycotina</taxon>
        <taxon>Sordariomycetes</taxon>
        <taxon>Xylariomycetidae</taxon>
        <taxon>Amphisphaeriales</taxon>
        <taxon>Sporocadaceae</taxon>
        <taxon>Truncatella</taxon>
    </lineage>
</organism>
<accession>A0A9P8REI9</accession>
<gene>
    <name evidence="2" type="ORF">BKA67DRAFT_588995</name>
</gene>
<proteinExistence type="predicted"/>
<dbReference type="InterPro" id="IPR036866">
    <property type="entry name" value="RibonucZ/Hydroxyglut_hydro"/>
</dbReference>
<evidence type="ECO:0000259" key="1">
    <source>
        <dbReference type="SMART" id="SM00849"/>
    </source>
</evidence>
<sequence length="290" mass="31563">MSSTLKVDILVVPGIPAVTAPLPYGLSPVWSPMTATLISGAEDAVLVDAFMTIAQATELADWVESFGKNLTHIYITHSHGDHFYGLPILLKRFPKARAVATAQVVENMKNVVGPNVFGAVWEKMFPGQLEKQQVLTEPLGSSNTILLEGHVLRAIEVGQSDMNDTTVLHIPDLKLVVAGDVVYNDVHPSLAAVNTKQLQDAWIASIDKVAALNPETVIAGHKRIGASDGVDNLAATRDYIRDFSHCMAESKSPDELYHAMMEKYPHRVNPLVAWRNGLGVFGRGAEILRK</sequence>
<dbReference type="OrthoDB" id="536211at2759"/>
<keyword evidence="3" id="KW-1185">Reference proteome</keyword>
<name>A0A9P8REI9_9PEZI</name>
<dbReference type="CDD" id="cd07739">
    <property type="entry name" value="metallo-hydrolase-like_MBL-fold"/>
    <property type="match status" value="1"/>
</dbReference>
<dbReference type="InterPro" id="IPR001279">
    <property type="entry name" value="Metallo-B-lactamas"/>
</dbReference>
<evidence type="ECO:0000313" key="3">
    <source>
        <dbReference type="Proteomes" id="UP000758603"/>
    </source>
</evidence>